<evidence type="ECO:0000313" key="5">
    <source>
        <dbReference type="EMBL" id="KIK59831.1"/>
    </source>
</evidence>
<dbReference type="PROSITE" id="PS51767">
    <property type="entry name" value="PEPTIDASE_A1"/>
    <property type="match status" value="1"/>
</dbReference>
<keyword evidence="6" id="KW-1185">Reference proteome</keyword>
<reference evidence="5 6" key="1">
    <citation type="submission" date="2014-04" db="EMBL/GenBank/DDBJ databases">
        <title>Evolutionary Origins and Diversification of the Mycorrhizal Mutualists.</title>
        <authorList>
            <consortium name="DOE Joint Genome Institute"/>
            <consortium name="Mycorrhizal Genomics Consortium"/>
            <person name="Kohler A."/>
            <person name="Kuo A."/>
            <person name="Nagy L.G."/>
            <person name="Floudas D."/>
            <person name="Copeland A."/>
            <person name="Barry K.W."/>
            <person name="Cichocki N."/>
            <person name="Veneault-Fourrey C."/>
            <person name="LaButti K."/>
            <person name="Lindquist E.A."/>
            <person name="Lipzen A."/>
            <person name="Lundell T."/>
            <person name="Morin E."/>
            <person name="Murat C."/>
            <person name="Riley R."/>
            <person name="Ohm R."/>
            <person name="Sun H."/>
            <person name="Tunlid A."/>
            <person name="Henrissat B."/>
            <person name="Grigoriev I.V."/>
            <person name="Hibbett D.S."/>
            <person name="Martin F."/>
        </authorList>
    </citation>
    <scope>NUCLEOTIDE SEQUENCE [LARGE SCALE GENOMIC DNA]</scope>
    <source>
        <strain evidence="5 6">FD-317 M1</strain>
    </source>
</reference>
<dbReference type="PROSITE" id="PS00141">
    <property type="entry name" value="ASP_PROTEASE"/>
    <property type="match status" value="2"/>
</dbReference>
<evidence type="ECO:0000256" key="3">
    <source>
        <dbReference type="SAM" id="MobiDB-lite"/>
    </source>
</evidence>
<dbReference type="PANTHER" id="PTHR47966:SF51">
    <property type="entry name" value="BETA-SITE APP-CLEAVING ENZYME, ISOFORM A-RELATED"/>
    <property type="match status" value="1"/>
</dbReference>
<feature type="compositionally biased region" description="Basic and acidic residues" evidence="3">
    <location>
        <begin position="312"/>
        <end position="330"/>
    </location>
</feature>
<accession>A0A0D0BW75</accession>
<keyword evidence="2" id="KW-0064">Aspartyl protease</keyword>
<dbReference type="AlphaFoldDB" id="A0A0D0BW75"/>
<dbReference type="InterPro" id="IPR021109">
    <property type="entry name" value="Peptidase_aspartic_dom_sf"/>
</dbReference>
<dbReference type="Proteomes" id="UP000053593">
    <property type="component" value="Unassembled WGS sequence"/>
</dbReference>
<dbReference type="InterPro" id="IPR001969">
    <property type="entry name" value="Aspartic_peptidase_AS"/>
</dbReference>
<dbReference type="GO" id="GO:0006508">
    <property type="term" value="P:proteolysis"/>
    <property type="evidence" value="ECO:0007669"/>
    <property type="project" value="InterPro"/>
</dbReference>
<comment type="similarity">
    <text evidence="1">Belongs to the peptidase A1 family.</text>
</comment>
<protein>
    <recommendedName>
        <fullName evidence="4">Peptidase A1 domain-containing protein</fullName>
    </recommendedName>
</protein>
<dbReference type="PANTHER" id="PTHR47966">
    <property type="entry name" value="BETA-SITE APP-CLEAVING ENZYME, ISOFORM A-RELATED"/>
    <property type="match status" value="1"/>
</dbReference>
<sequence>MFALVFASQTVGGMFSESRSYPHDHGYTSGIHVPIFSSRKSHTNHDLQWRQHSYGENGQGESIESQVPGNQIPLTDFRDVIRINIGETALPVVIDTGSSDFWVISDSCTSPACARIAAQSQADSGGNDMQLYRFYTSSNNSDAGFRSASLPIALLYGDSLTGTHASGIIGSASVKIGIGSNEGSNDNGPDNFPTLESQYFAAIDDTNTTVLETGCVGLLGLGFPLNSVLLLDVFEKKHLQLNCISGSNENVRDDFQLPQVDGGKGFHTNQRRGRKSRTTTKMFDEYWTSPLSTFAGKSSHPLKPRARKNGFKKGDVGRHELAPDSQTEIKGRRRVSVNDDGAWTSFASSSLASSSSWTSYLLSVFNTYGPPVWRLVTNAASSSCTELPTTRADAGIGKTYTMKPMFSISLQRKTNTDNNHPSGSEDPNAGMLTIGGAPLGTSESELTWVDVRRYGVGDGGLQGGPGAEEETQCLSWVAKHSFFPSHSSSFHSFSNFYQNYPITWEIPIDDVYLDGKKLPRSVLVDSGIGITGLIDTGSSLIRGPPDVVKSINDLLLKENGSQMVCATPHTLAFQIGGAMFAVDSRDLFWKSKDGTKCYLNVVATDVPARSSGKEAGRRGYLFSWSLGDPFLKSVCATFYYGDTTHPSRDPPKIGFKSTVSQNTTSLLDLTTFFPSSDPDKEGAVAGVVQRPGLLAAANIVNPGTE</sequence>
<proteinExistence type="inferred from homology"/>
<dbReference type="InterPro" id="IPR001461">
    <property type="entry name" value="Aspartic_peptidase_A1"/>
</dbReference>
<dbReference type="InterPro" id="IPR033121">
    <property type="entry name" value="PEPTIDASE_A1"/>
</dbReference>
<name>A0A0D0BW75_9AGAR</name>
<dbReference type="Pfam" id="PF00026">
    <property type="entry name" value="Asp"/>
    <property type="match status" value="2"/>
</dbReference>
<dbReference type="OrthoDB" id="3089at2759"/>
<evidence type="ECO:0000256" key="1">
    <source>
        <dbReference type="ARBA" id="ARBA00007447"/>
    </source>
</evidence>
<keyword evidence="2" id="KW-0645">Protease</keyword>
<feature type="region of interest" description="Disordered" evidence="3">
    <location>
        <begin position="297"/>
        <end position="330"/>
    </location>
</feature>
<evidence type="ECO:0000259" key="4">
    <source>
        <dbReference type="PROSITE" id="PS51767"/>
    </source>
</evidence>
<dbReference type="HOGENOM" id="CLU_021426_0_0_1"/>
<dbReference type="GO" id="GO:0004190">
    <property type="term" value="F:aspartic-type endopeptidase activity"/>
    <property type="evidence" value="ECO:0007669"/>
    <property type="project" value="UniProtKB-KW"/>
</dbReference>
<evidence type="ECO:0000313" key="6">
    <source>
        <dbReference type="Proteomes" id="UP000053593"/>
    </source>
</evidence>
<feature type="domain" description="Peptidase A1" evidence="4">
    <location>
        <begin position="79"/>
        <end position="656"/>
    </location>
</feature>
<keyword evidence="2" id="KW-0378">Hydrolase</keyword>
<dbReference type="EMBL" id="KN834778">
    <property type="protein sequence ID" value="KIK59831.1"/>
    <property type="molecule type" value="Genomic_DNA"/>
</dbReference>
<evidence type="ECO:0000256" key="2">
    <source>
        <dbReference type="ARBA" id="ARBA00022750"/>
    </source>
</evidence>
<dbReference type="SUPFAM" id="SSF50630">
    <property type="entry name" value="Acid proteases"/>
    <property type="match status" value="2"/>
</dbReference>
<organism evidence="5 6">
    <name type="scientific">Collybiopsis luxurians FD-317 M1</name>
    <dbReference type="NCBI Taxonomy" id="944289"/>
    <lineage>
        <taxon>Eukaryota</taxon>
        <taxon>Fungi</taxon>
        <taxon>Dikarya</taxon>
        <taxon>Basidiomycota</taxon>
        <taxon>Agaricomycotina</taxon>
        <taxon>Agaricomycetes</taxon>
        <taxon>Agaricomycetidae</taxon>
        <taxon>Agaricales</taxon>
        <taxon>Marasmiineae</taxon>
        <taxon>Omphalotaceae</taxon>
        <taxon>Collybiopsis</taxon>
        <taxon>Collybiopsis luxurians</taxon>
    </lineage>
</organism>
<gene>
    <name evidence="5" type="ORF">GYMLUDRAFT_245038</name>
</gene>
<dbReference type="Gene3D" id="2.40.70.10">
    <property type="entry name" value="Acid Proteases"/>
    <property type="match status" value="2"/>
</dbReference>
<feature type="compositionally biased region" description="Basic residues" evidence="3">
    <location>
        <begin position="300"/>
        <end position="311"/>
    </location>
</feature>